<dbReference type="AlphaFoldDB" id="A0A0F5FTF4"/>
<reference evidence="2 3" key="1">
    <citation type="submission" date="2015-03" db="EMBL/GenBank/DDBJ databases">
        <authorList>
            <person name="Hassan Y.I."/>
            <person name="Lepp D."/>
            <person name="Li X.-Z."/>
            <person name="Zhou T."/>
        </authorList>
    </citation>
    <scope>NUCLEOTIDE SEQUENCE [LARGE SCALE GENOMIC DNA]</scope>
    <source>
        <strain evidence="2 3">BD-c194</strain>
    </source>
</reference>
<sequence>MKLFVGLLLAAAPITGAWAADDRLEPGLYPVAPGTPPGEPFDLPVDVDWSVALRGSYVEDDDGSRYEALLVPQVSLTRAGGRWGATLDGEAELALPVEGEAHLESLRLGASGTYALDSLTDVTLSGALAYIQPNPHDPGIADDVADPADSISGSVGLGVTRRFGLFSASLDGGLARTVYGPTTLTDNTERLNGEDNLWAIDGGLRVGYQITPIFEVFGRGTLKRDIFDHDVPGLGVKADATQYAVHAGVVGNWRGILTAEASVGAGLRRFDAGVLDEIESTLFDARLTYTPNSTVSLSAGLGRTLEAAGVDANGTARIETRADVALAYTVNRLLRLRSSADWYEADLEGSGETETGYGLGLGADYRLGPHTQLSADYGYARTEKSTDTPEDTHRVTVGVTVSR</sequence>
<accession>A0A0F5FTF4</accession>
<gene>
    <name evidence="2" type="ORF">VE25_09155</name>
</gene>
<dbReference type="PATRIC" id="fig|443610.3.peg.4408"/>
<dbReference type="STRING" id="443610.VE25_09155"/>
<feature type="chain" id="PRO_5002486896" description="Outer membrane protein beta-barrel domain-containing protein" evidence="1">
    <location>
        <begin position="20"/>
        <end position="403"/>
    </location>
</feature>
<dbReference type="EMBL" id="JZEX01000089">
    <property type="protein sequence ID" value="KKB12093.1"/>
    <property type="molecule type" value="Genomic_DNA"/>
</dbReference>
<evidence type="ECO:0000313" key="2">
    <source>
        <dbReference type="EMBL" id="KKB12093.1"/>
    </source>
</evidence>
<dbReference type="OrthoDB" id="7938047at2"/>
<dbReference type="InterPro" id="IPR018759">
    <property type="entry name" value="BBP2_2"/>
</dbReference>
<dbReference type="Pfam" id="PF10082">
    <property type="entry name" value="BBP2_2"/>
    <property type="match status" value="1"/>
</dbReference>
<proteinExistence type="predicted"/>
<keyword evidence="3" id="KW-1185">Reference proteome</keyword>
<dbReference type="RefSeq" id="WP_046108314.1">
    <property type="nucleotide sequence ID" value="NZ_JZEX01000089.1"/>
</dbReference>
<feature type="signal peptide" evidence="1">
    <location>
        <begin position="1"/>
        <end position="19"/>
    </location>
</feature>
<dbReference type="SUPFAM" id="SSF56935">
    <property type="entry name" value="Porins"/>
    <property type="match status" value="1"/>
</dbReference>
<evidence type="ECO:0000256" key="1">
    <source>
        <dbReference type="SAM" id="SignalP"/>
    </source>
</evidence>
<dbReference type="Proteomes" id="UP000033632">
    <property type="component" value="Unassembled WGS sequence"/>
</dbReference>
<dbReference type="Gene3D" id="2.40.160.10">
    <property type="entry name" value="Porin"/>
    <property type="match status" value="1"/>
</dbReference>
<evidence type="ECO:0000313" key="3">
    <source>
        <dbReference type="Proteomes" id="UP000033632"/>
    </source>
</evidence>
<comment type="caution">
    <text evidence="2">The sequence shown here is derived from an EMBL/GenBank/DDBJ whole genome shotgun (WGS) entry which is preliminary data.</text>
</comment>
<evidence type="ECO:0008006" key="4">
    <source>
        <dbReference type="Google" id="ProtNLM"/>
    </source>
</evidence>
<keyword evidence="1" id="KW-0732">Signal</keyword>
<organism evidence="2 3">
    <name type="scientific">Devosia geojensis</name>
    <dbReference type="NCBI Taxonomy" id="443610"/>
    <lineage>
        <taxon>Bacteria</taxon>
        <taxon>Pseudomonadati</taxon>
        <taxon>Pseudomonadota</taxon>
        <taxon>Alphaproteobacteria</taxon>
        <taxon>Hyphomicrobiales</taxon>
        <taxon>Devosiaceae</taxon>
        <taxon>Devosia</taxon>
    </lineage>
</organism>
<dbReference type="InterPro" id="IPR023614">
    <property type="entry name" value="Porin_dom_sf"/>
</dbReference>
<protein>
    <recommendedName>
        <fullName evidence="4">Outer membrane protein beta-barrel domain-containing protein</fullName>
    </recommendedName>
</protein>
<name>A0A0F5FTF4_9HYPH</name>